<evidence type="ECO:0000256" key="9">
    <source>
        <dbReference type="ARBA" id="ARBA00040743"/>
    </source>
</evidence>
<comment type="caution">
    <text evidence="15">The sequence shown here is derived from an EMBL/GenBank/DDBJ whole genome shotgun (WGS) entry which is preliminary data.</text>
</comment>
<dbReference type="SUPFAM" id="SSF109998">
    <property type="entry name" value="Triger factor/SurA peptide-binding domain-like"/>
    <property type="match status" value="1"/>
</dbReference>
<comment type="subcellular location">
    <subcellularLocation>
        <location evidence="1">Cell inner membrane</location>
        <topology evidence="1">Single-pass type II membrane protein</topology>
        <orientation evidence="1">Periplasmic side</orientation>
    </subcellularLocation>
</comment>
<organism evidence="15 16">
    <name type="scientific">Bowmanella dokdonensis</name>
    <dbReference type="NCBI Taxonomy" id="751969"/>
    <lineage>
        <taxon>Bacteria</taxon>
        <taxon>Pseudomonadati</taxon>
        <taxon>Pseudomonadota</taxon>
        <taxon>Gammaproteobacteria</taxon>
        <taxon>Alteromonadales</taxon>
        <taxon>Alteromonadaceae</taxon>
        <taxon>Bowmanella</taxon>
    </lineage>
</organism>
<dbReference type="InterPro" id="IPR052029">
    <property type="entry name" value="PpiD_chaperone"/>
</dbReference>
<name>A0A939IQX3_9ALTE</name>
<dbReference type="SUPFAM" id="SSF54534">
    <property type="entry name" value="FKBP-like"/>
    <property type="match status" value="1"/>
</dbReference>
<dbReference type="GO" id="GO:0005886">
    <property type="term" value="C:plasma membrane"/>
    <property type="evidence" value="ECO:0007669"/>
    <property type="project" value="UniProtKB-SubCell"/>
</dbReference>
<evidence type="ECO:0000256" key="3">
    <source>
        <dbReference type="ARBA" id="ARBA00022519"/>
    </source>
</evidence>
<dbReference type="AlphaFoldDB" id="A0A939IQX3"/>
<keyword evidence="7" id="KW-0143">Chaperone</keyword>
<dbReference type="InterPro" id="IPR046357">
    <property type="entry name" value="PPIase_dom_sf"/>
</dbReference>
<dbReference type="GO" id="GO:0003755">
    <property type="term" value="F:peptidyl-prolyl cis-trans isomerase activity"/>
    <property type="evidence" value="ECO:0007669"/>
    <property type="project" value="UniProtKB-KW"/>
</dbReference>
<dbReference type="Pfam" id="PF13624">
    <property type="entry name" value="SurA_N_3"/>
    <property type="match status" value="1"/>
</dbReference>
<keyword evidence="6 13" id="KW-0472">Membrane</keyword>
<evidence type="ECO:0000259" key="14">
    <source>
        <dbReference type="PROSITE" id="PS50198"/>
    </source>
</evidence>
<evidence type="ECO:0000256" key="7">
    <source>
        <dbReference type="ARBA" id="ARBA00023186"/>
    </source>
</evidence>
<sequence length="632" mass="70947">MLERIREGSQGFWAKAILGLVILTFALAGVGSYLNAKSDQPVATVNGDDIPQSSLERAYQNERARMEAQYGDAFANLMADSEYMKTFRRGLLDRLIADKLLEQTAREMGLGVSDEQLKQAIISMPEFQIAGTFNNDRYQAILRQAGFQPKDFRDMMRTDMTRQQVVRAMLGSEFSLEGEVQQAYQLQQQSRDISHVLIPAAKFVDSVEVTDDEINQYYQANISQFDTQEKVALRYVELKLEDLMSAIDATEEELEAHYQANLDQYRTEEERRASHILLETGEDEGAARQKAEDILARIEAGEDFAELASEVSDDTFSAESGGDLDWFGRGVMDPAFEEAVFNLSEEGDLSGIVQSDFGLHIIKLTGIRPEQTQTLEQVREEILTQVKRDKAQAEFYRLHQQIAEVAFEMPDNLDEVATIAGNPVQSTELFSRDQAPELFAGNMMLNAAFSEELIEDRVNSEVMDVEDDHLVVFRVAEHEPQRTRSLDEVRTDIIATLKDNKAQQQAYEWAGQLVAQLRDGQSVDSTLEEKSLRWTPVEGVRRFGAMLPPALVEQAFKLPATEGENVAAVNTADGNVGLVRVETIHDAPQAEESLLASLEQRLTSNRGQQLYTNFVEALKAKADIEIYAAQPE</sequence>
<dbReference type="PANTHER" id="PTHR47529">
    <property type="entry name" value="PEPTIDYL-PROLYL CIS-TRANS ISOMERASE D"/>
    <property type="match status" value="1"/>
</dbReference>
<evidence type="ECO:0000313" key="16">
    <source>
        <dbReference type="Proteomes" id="UP000664654"/>
    </source>
</evidence>
<keyword evidence="4 13" id="KW-0812">Transmembrane</keyword>
<gene>
    <name evidence="15" type="ORF">J0A66_06545</name>
</gene>
<keyword evidence="16" id="KW-1185">Reference proteome</keyword>
<evidence type="ECO:0000256" key="4">
    <source>
        <dbReference type="ARBA" id="ARBA00022692"/>
    </source>
</evidence>
<feature type="transmembrane region" description="Helical" evidence="13">
    <location>
        <begin position="12"/>
        <end position="34"/>
    </location>
</feature>
<evidence type="ECO:0000256" key="2">
    <source>
        <dbReference type="ARBA" id="ARBA00022475"/>
    </source>
</evidence>
<dbReference type="EMBL" id="JAFKCV010000003">
    <property type="protein sequence ID" value="MBN7824881.1"/>
    <property type="molecule type" value="Genomic_DNA"/>
</dbReference>
<proteinExistence type="inferred from homology"/>
<dbReference type="Gene3D" id="1.10.4030.10">
    <property type="entry name" value="Porin chaperone SurA, peptide-binding domain"/>
    <property type="match status" value="1"/>
</dbReference>
<keyword evidence="12" id="KW-0175">Coiled coil</keyword>
<dbReference type="PROSITE" id="PS50198">
    <property type="entry name" value="PPIC_PPIASE_2"/>
    <property type="match status" value="1"/>
</dbReference>
<reference evidence="15" key="1">
    <citation type="submission" date="2021-03" db="EMBL/GenBank/DDBJ databases">
        <title>novel species isolated from a fishpond in China.</title>
        <authorList>
            <person name="Lu H."/>
            <person name="Cai Z."/>
        </authorList>
    </citation>
    <scope>NUCLEOTIDE SEQUENCE</scope>
    <source>
        <strain evidence="15">JCM 30855</strain>
    </source>
</reference>
<dbReference type="RefSeq" id="WP_206572997.1">
    <property type="nucleotide sequence ID" value="NZ_JAFKCV010000003.1"/>
</dbReference>
<keyword evidence="11" id="KW-0413">Isomerase</keyword>
<evidence type="ECO:0000313" key="15">
    <source>
        <dbReference type="EMBL" id="MBN7824881.1"/>
    </source>
</evidence>
<evidence type="ECO:0000256" key="13">
    <source>
        <dbReference type="SAM" id="Phobius"/>
    </source>
</evidence>
<evidence type="ECO:0000256" key="10">
    <source>
        <dbReference type="ARBA" id="ARBA00042775"/>
    </source>
</evidence>
<evidence type="ECO:0000256" key="6">
    <source>
        <dbReference type="ARBA" id="ARBA00023136"/>
    </source>
</evidence>
<dbReference type="InterPro" id="IPR027304">
    <property type="entry name" value="Trigger_fact/SurA_dom_sf"/>
</dbReference>
<keyword evidence="5 13" id="KW-1133">Transmembrane helix</keyword>
<feature type="domain" description="PpiC" evidence="14">
    <location>
        <begin position="268"/>
        <end position="366"/>
    </location>
</feature>
<evidence type="ECO:0000256" key="11">
    <source>
        <dbReference type="PROSITE-ProRule" id="PRU00278"/>
    </source>
</evidence>
<evidence type="ECO:0000256" key="1">
    <source>
        <dbReference type="ARBA" id="ARBA00004382"/>
    </source>
</evidence>
<evidence type="ECO:0000256" key="5">
    <source>
        <dbReference type="ARBA" id="ARBA00022989"/>
    </source>
</evidence>
<dbReference type="PANTHER" id="PTHR47529:SF1">
    <property type="entry name" value="PERIPLASMIC CHAPERONE PPID"/>
    <property type="match status" value="1"/>
</dbReference>
<dbReference type="Gene3D" id="3.10.50.40">
    <property type="match status" value="1"/>
</dbReference>
<evidence type="ECO:0000256" key="8">
    <source>
        <dbReference type="ARBA" id="ARBA00038408"/>
    </source>
</evidence>
<keyword evidence="11" id="KW-0697">Rotamase</keyword>
<evidence type="ECO:0000256" key="12">
    <source>
        <dbReference type="SAM" id="Coils"/>
    </source>
</evidence>
<accession>A0A939IQX3</accession>
<dbReference type="Pfam" id="PF13616">
    <property type="entry name" value="Rotamase_3"/>
    <property type="match status" value="1"/>
</dbReference>
<feature type="coiled-coil region" evidence="12">
    <location>
        <begin position="233"/>
        <end position="260"/>
    </location>
</feature>
<dbReference type="InterPro" id="IPR000297">
    <property type="entry name" value="PPIase_PpiC"/>
</dbReference>
<protein>
    <recommendedName>
        <fullName evidence="9">Periplasmic chaperone PpiD</fullName>
    </recommendedName>
    <alternativeName>
        <fullName evidence="10">Periplasmic folding chaperone</fullName>
    </alternativeName>
</protein>
<keyword evidence="2" id="KW-1003">Cell membrane</keyword>
<dbReference type="Proteomes" id="UP000664654">
    <property type="component" value="Unassembled WGS sequence"/>
</dbReference>
<keyword evidence="3" id="KW-0997">Cell inner membrane</keyword>
<comment type="similarity">
    <text evidence="8">Belongs to the PpiD chaperone family.</text>
</comment>